<comment type="cofactor">
    <cofactor evidence="1 5">
        <name>pyridoxal 5'-phosphate</name>
        <dbReference type="ChEBI" id="CHEBI:597326"/>
    </cofactor>
</comment>
<dbReference type="RefSeq" id="WP_098076688.1">
    <property type="nucleotide sequence ID" value="NZ_PDEQ01000007.1"/>
</dbReference>
<dbReference type="InterPro" id="IPR020578">
    <property type="entry name" value="Aminotrans_V_PyrdxlP_BS"/>
</dbReference>
<keyword evidence="7" id="KW-0032">Aminotransferase</keyword>
<evidence type="ECO:0000313" key="8">
    <source>
        <dbReference type="Proteomes" id="UP000220102"/>
    </source>
</evidence>
<dbReference type="PANTHER" id="PTHR43586:SF8">
    <property type="entry name" value="CYSTEINE DESULFURASE 1, CHLOROPLASTIC"/>
    <property type="match status" value="1"/>
</dbReference>
<dbReference type="InterPro" id="IPR006311">
    <property type="entry name" value="TAT_signal"/>
</dbReference>
<name>A0A2A8CV77_9BACT</name>
<dbReference type="OrthoDB" id="9804366at2"/>
<dbReference type="EMBL" id="PDEQ01000007">
    <property type="protein sequence ID" value="PEN12510.1"/>
    <property type="molecule type" value="Genomic_DNA"/>
</dbReference>
<dbReference type="InterPro" id="IPR000192">
    <property type="entry name" value="Aminotrans_V_dom"/>
</dbReference>
<keyword evidence="7" id="KW-0808">Transferase</keyword>
<reference evidence="7 8" key="1">
    <citation type="submission" date="2017-10" db="EMBL/GenBank/DDBJ databases">
        <title>Draft genome of Longibacter Salinarum.</title>
        <authorList>
            <person name="Goh K.M."/>
            <person name="Shamsir M.S."/>
            <person name="Lim S.W."/>
        </authorList>
    </citation>
    <scope>NUCLEOTIDE SEQUENCE [LARGE SCALE GENOMIC DNA]</scope>
    <source>
        <strain evidence="7 8">KCTC 52045</strain>
    </source>
</reference>
<evidence type="ECO:0000259" key="6">
    <source>
        <dbReference type="Pfam" id="PF00266"/>
    </source>
</evidence>
<gene>
    <name evidence="7" type="ORF">CRI94_13355</name>
</gene>
<comment type="similarity">
    <text evidence="2">Belongs to the class-V pyridoxal-phosphate-dependent aminotransferase family. Csd subfamily.</text>
</comment>
<evidence type="ECO:0000256" key="1">
    <source>
        <dbReference type="ARBA" id="ARBA00001933"/>
    </source>
</evidence>
<protein>
    <submittedName>
        <fullName evidence="7">Aminotransferase</fullName>
    </submittedName>
</protein>
<evidence type="ECO:0000313" key="7">
    <source>
        <dbReference type="EMBL" id="PEN12510.1"/>
    </source>
</evidence>
<comment type="caution">
    <text evidence="7">The sequence shown here is derived from an EMBL/GenBank/DDBJ whole genome shotgun (WGS) entry which is preliminary data.</text>
</comment>
<accession>A0A2A8CV77</accession>
<evidence type="ECO:0000256" key="3">
    <source>
        <dbReference type="ARBA" id="ARBA00022898"/>
    </source>
</evidence>
<dbReference type="AlphaFoldDB" id="A0A2A8CV77"/>
<dbReference type="Proteomes" id="UP000220102">
    <property type="component" value="Unassembled WGS sequence"/>
</dbReference>
<dbReference type="Gene3D" id="3.90.1150.10">
    <property type="entry name" value="Aspartate Aminotransferase, domain 1"/>
    <property type="match status" value="1"/>
</dbReference>
<evidence type="ECO:0000256" key="5">
    <source>
        <dbReference type="RuleBase" id="RU004504"/>
    </source>
</evidence>
<dbReference type="Gene3D" id="3.40.640.10">
    <property type="entry name" value="Type I PLP-dependent aspartate aminotransferase-like (Major domain)"/>
    <property type="match status" value="1"/>
</dbReference>
<dbReference type="PANTHER" id="PTHR43586">
    <property type="entry name" value="CYSTEINE DESULFURASE"/>
    <property type="match status" value="1"/>
</dbReference>
<keyword evidence="8" id="KW-1185">Reference proteome</keyword>
<feature type="domain" description="Aminotransferase class V" evidence="6">
    <location>
        <begin position="99"/>
        <end position="409"/>
    </location>
</feature>
<dbReference type="SUPFAM" id="SSF53383">
    <property type="entry name" value="PLP-dependent transferases"/>
    <property type="match status" value="1"/>
</dbReference>
<proteinExistence type="inferred from homology"/>
<sequence length="443" mass="48561">MRRRDFLRHAGLLAGTAPALGALAPTIRSRRAGTVDHERPRPFDPTSWSDVRDQFALTRSHIHMASFLLASHPRPVAEAIERHRKGFDKDPATYWGEHFRSAEPNVRAAIGTYLGADPAHIALTDSTTMGLGLVYGGLALRPGQEILTTPHGHWSTLESLNLRAKRTGAKVNTVALYDDPAETSVDMVVSRMRGAITDQTRVLAVTWVHSSTGVKLPLSDMAEALQDINSGREKKDHVLFCVDGVHGLGIEDVTVEDLGCDFLMAGTHKWMFGPRGTGLIWGRRDAWDALDPIIPTFGPSVGVWIGALPPDTPYITPGSVHTPGGFHSFDHRWAVGEAFQFHLDIGKDRIQQRIHGLNTRAKEALASMPHVRMYTPMSPSLSAGIICFDVDEYAPSDVVEHLRSQSIIASTTPYRESYARLAPSLLNNEGEVDRTIDAIAELG</sequence>
<comment type="catalytic activity">
    <reaction evidence="4">
        <text>(sulfur carrier)-H + L-cysteine = (sulfur carrier)-SH + L-alanine</text>
        <dbReference type="Rhea" id="RHEA:43892"/>
        <dbReference type="Rhea" id="RHEA-COMP:14737"/>
        <dbReference type="Rhea" id="RHEA-COMP:14739"/>
        <dbReference type="ChEBI" id="CHEBI:29917"/>
        <dbReference type="ChEBI" id="CHEBI:35235"/>
        <dbReference type="ChEBI" id="CHEBI:57972"/>
        <dbReference type="ChEBI" id="CHEBI:64428"/>
        <dbReference type="EC" id="2.8.1.7"/>
    </reaction>
</comment>
<dbReference type="InterPro" id="IPR015421">
    <property type="entry name" value="PyrdxlP-dep_Trfase_major"/>
</dbReference>
<organism evidence="7 8">
    <name type="scientific">Longibacter salinarum</name>
    <dbReference type="NCBI Taxonomy" id="1850348"/>
    <lineage>
        <taxon>Bacteria</taxon>
        <taxon>Pseudomonadati</taxon>
        <taxon>Rhodothermota</taxon>
        <taxon>Rhodothermia</taxon>
        <taxon>Rhodothermales</taxon>
        <taxon>Salisaetaceae</taxon>
        <taxon>Longibacter</taxon>
    </lineage>
</organism>
<evidence type="ECO:0000256" key="4">
    <source>
        <dbReference type="ARBA" id="ARBA00050776"/>
    </source>
</evidence>
<evidence type="ECO:0000256" key="2">
    <source>
        <dbReference type="ARBA" id="ARBA00010447"/>
    </source>
</evidence>
<dbReference type="GO" id="GO:0008483">
    <property type="term" value="F:transaminase activity"/>
    <property type="evidence" value="ECO:0007669"/>
    <property type="project" value="UniProtKB-KW"/>
</dbReference>
<dbReference type="PROSITE" id="PS00595">
    <property type="entry name" value="AA_TRANSFER_CLASS_5"/>
    <property type="match status" value="1"/>
</dbReference>
<dbReference type="InterPro" id="IPR015424">
    <property type="entry name" value="PyrdxlP-dep_Trfase"/>
</dbReference>
<dbReference type="PROSITE" id="PS51318">
    <property type="entry name" value="TAT"/>
    <property type="match status" value="1"/>
</dbReference>
<dbReference type="GO" id="GO:0031071">
    <property type="term" value="F:cysteine desulfurase activity"/>
    <property type="evidence" value="ECO:0007669"/>
    <property type="project" value="UniProtKB-EC"/>
</dbReference>
<keyword evidence="3" id="KW-0663">Pyridoxal phosphate</keyword>
<dbReference type="InterPro" id="IPR015422">
    <property type="entry name" value="PyrdxlP-dep_Trfase_small"/>
</dbReference>
<dbReference type="Pfam" id="PF00266">
    <property type="entry name" value="Aminotran_5"/>
    <property type="match status" value="1"/>
</dbReference>